<keyword evidence="1" id="KW-0812">Transmembrane</keyword>
<organism evidence="3 4">
    <name type="scientific">Glaesserella parasuis HPS9</name>
    <dbReference type="NCBI Taxonomy" id="1450513"/>
    <lineage>
        <taxon>Bacteria</taxon>
        <taxon>Pseudomonadati</taxon>
        <taxon>Pseudomonadota</taxon>
        <taxon>Gammaproteobacteria</taxon>
        <taxon>Pasteurellales</taxon>
        <taxon>Pasteurellaceae</taxon>
        <taxon>Glaesserella</taxon>
    </lineage>
</organism>
<dbReference type="PROSITE" id="PS50206">
    <property type="entry name" value="RHODANESE_3"/>
    <property type="match status" value="1"/>
</dbReference>
<evidence type="ECO:0000256" key="1">
    <source>
        <dbReference type="SAM" id="Phobius"/>
    </source>
</evidence>
<name>A0A836MB70_GLAPU</name>
<dbReference type="Proteomes" id="UP000027441">
    <property type="component" value="Unassembled WGS sequence"/>
</dbReference>
<dbReference type="InterPro" id="IPR036873">
    <property type="entry name" value="Rhodanese-like_dom_sf"/>
</dbReference>
<dbReference type="AlphaFoldDB" id="A0A836MB70"/>
<dbReference type="Gene3D" id="3.40.250.10">
    <property type="entry name" value="Rhodanese-like domain"/>
    <property type="match status" value="1"/>
</dbReference>
<comment type="caution">
    <text evidence="3">The sequence shown here is derived from an EMBL/GenBank/DDBJ whole genome shotgun (WGS) entry which is preliminary data.</text>
</comment>
<dbReference type="SMART" id="SM00450">
    <property type="entry name" value="RHOD"/>
    <property type="match status" value="1"/>
</dbReference>
<dbReference type="PANTHER" id="PTHR43031:SF18">
    <property type="entry name" value="RHODANESE-RELATED SULFURTRANSFERASES"/>
    <property type="match status" value="1"/>
</dbReference>
<protein>
    <recommendedName>
        <fullName evidence="2">Rhodanese domain-containing protein</fullName>
    </recommendedName>
</protein>
<dbReference type="CDD" id="cd00158">
    <property type="entry name" value="RHOD"/>
    <property type="match status" value="1"/>
</dbReference>
<accession>A0A836MB70</accession>
<dbReference type="EMBL" id="JDSN01000051">
    <property type="protein sequence ID" value="KDB46109.1"/>
    <property type="molecule type" value="Genomic_DNA"/>
</dbReference>
<keyword evidence="1" id="KW-1133">Transmembrane helix</keyword>
<feature type="domain" description="Rhodanese" evidence="2">
    <location>
        <begin position="56"/>
        <end position="147"/>
    </location>
</feature>
<dbReference type="SUPFAM" id="SSF52821">
    <property type="entry name" value="Rhodanese/Cell cycle control phosphatase"/>
    <property type="match status" value="1"/>
</dbReference>
<gene>
    <name evidence="3" type="ORF">HPS9_05675</name>
</gene>
<dbReference type="Pfam" id="PF00581">
    <property type="entry name" value="Rhodanese"/>
    <property type="match status" value="1"/>
</dbReference>
<keyword evidence="1" id="KW-0472">Membrane</keyword>
<dbReference type="RefSeq" id="WP_005711145.1">
    <property type="nucleotide sequence ID" value="NZ_JDSN01000051.1"/>
</dbReference>
<proteinExistence type="predicted"/>
<reference evidence="3 4" key="1">
    <citation type="submission" date="2014-02" db="EMBL/GenBank/DDBJ databases">
        <title>Comparative genomics of Haemophilus parasuis isolated from pig lungs.</title>
        <authorList>
            <person name="Kittichotirat W."/>
            <person name="Bumgarner R.E."/>
            <person name="Lawrence P."/>
        </authorList>
    </citation>
    <scope>NUCLEOTIDE SEQUENCE [LARGE SCALE GENOMIC DNA]</scope>
    <source>
        <strain evidence="3 4">HPS9</strain>
    </source>
</reference>
<dbReference type="PANTHER" id="PTHR43031">
    <property type="entry name" value="FAD-DEPENDENT OXIDOREDUCTASE"/>
    <property type="match status" value="1"/>
</dbReference>
<evidence type="ECO:0000259" key="2">
    <source>
        <dbReference type="PROSITE" id="PS50206"/>
    </source>
</evidence>
<dbReference type="InterPro" id="IPR001763">
    <property type="entry name" value="Rhodanese-like_dom"/>
</dbReference>
<evidence type="ECO:0000313" key="3">
    <source>
        <dbReference type="EMBL" id="KDB46109.1"/>
    </source>
</evidence>
<dbReference type="InterPro" id="IPR050229">
    <property type="entry name" value="GlpE_sulfurtransferase"/>
</dbReference>
<feature type="transmembrane region" description="Helical" evidence="1">
    <location>
        <begin position="15"/>
        <end position="36"/>
    </location>
</feature>
<sequence>MEQLTFAEQFQQFTANHTIMVVAWVALFIAVIINFYKGATSKFKIVDNAQATQLINKEDAVLVDVRSDDEFRHGHIIESVHLIPSDIKGKKTQAIEKYKDRPVIVVDANGLSASGLANELVKQGFDKVYVLKEGIAGWRAANLPLVKNINNSIH</sequence>
<evidence type="ECO:0000313" key="4">
    <source>
        <dbReference type="Proteomes" id="UP000027441"/>
    </source>
</evidence>